<keyword evidence="5" id="KW-1185">Reference proteome</keyword>
<name>A0A1I6DL17_9PSEU</name>
<dbReference type="InterPro" id="IPR016032">
    <property type="entry name" value="Sig_transdc_resp-reg_C-effctor"/>
</dbReference>
<dbReference type="GO" id="GO:0003677">
    <property type="term" value="F:DNA binding"/>
    <property type="evidence" value="ECO:0007669"/>
    <property type="project" value="UniProtKB-KW"/>
</dbReference>
<feature type="region of interest" description="Disordered" evidence="2">
    <location>
        <begin position="107"/>
        <end position="129"/>
    </location>
</feature>
<keyword evidence="1" id="KW-0238">DNA-binding</keyword>
<dbReference type="Proteomes" id="UP000198583">
    <property type="component" value="Unassembled WGS sequence"/>
</dbReference>
<dbReference type="InterPro" id="IPR001867">
    <property type="entry name" value="OmpR/PhoB-type_DNA-bd"/>
</dbReference>
<dbReference type="Gene3D" id="1.10.10.10">
    <property type="entry name" value="Winged helix-like DNA-binding domain superfamily/Winged helix DNA-binding domain"/>
    <property type="match status" value="1"/>
</dbReference>
<dbReference type="AlphaFoldDB" id="A0A1I6DL17"/>
<dbReference type="SMART" id="SM00862">
    <property type="entry name" value="Trans_reg_C"/>
    <property type="match status" value="1"/>
</dbReference>
<dbReference type="PANTHER" id="PTHR35807:SF1">
    <property type="entry name" value="TRANSCRIPTIONAL REGULATOR REDD"/>
    <property type="match status" value="1"/>
</dbReference>
<evidence type="ECO:0000313" key="5">
    <source>
        <dbReference type="Proteomes" id="UP000198583"/>
    </source>
</evidence>
<dbReference type="GO" id="GO:0006355">
    <property type="term" value="P:regulation of DNA-templated transcription"/>
    <property type="evidence" value="ECO:0007669"/>
    <property type="project" value="InterPro"/>
</dbReference>
<dbReference type="SUPFAM" id="SSF46894">
    <property type="entry name" value="C-terminal effector domain of the bipartite response regulators"/>
    <property type="match status" value="1"/>
</dbReference>
<dbReference type="Pfam" id="PF00486">
    <property type="entry name" value="Trans_reg_C"/>
    <property type="match status" value="1"/>
</dbReference>
<dbReference type="RefSeq" id="WP_093590225.1">
    <property type="nucleotide sequence ID" value="NZ_FOYL01000002.1"/>
</dbReference>
<reference evidence="5" key="1">
    <citation type="submission" date="2016-10" db="EMBL/GenBank/DDBJ databases">
        <authorList>
            <person name="Varghese N."/>
            <person name="Submissions S."/>
        </authorList>
    </citation>
    <scope>NUCLEOTIDE SEQUENCE [LARGE SCALE GENOMIC DNA]</scope>
    <source>
        <strain evidence="5">DSM 44232</strain>
    </source>
</reference>
<organism evidence="4 5">
    <name type="scientific">Lentzea waywayandensis</name>
    <dbReference type="NCBI Taxonomy" id="84724"/>
    <lineage>
        <taxon>Bacteria</taxon>
        <taxon>Bacillati</taxon>
        <taxon>Actinomycetota</taxon>
        <taxon>Actinomycetes</taxon>
        <taxon>Pseudonocardiales</taxon>
        <taxon>Pseudonocardiaceae</taxon>
        <taxon>Lentzea</taxon>
    </lineage>
</organism>
<feature type="compositionally biased region" description="Low complexity" evidence="2">
    <location>
        <begin position="111"/>
        <end position="129"/>
    </location>
</feature>
<evidence type="ECO:0000256" key="2">
    <source>
        <dbReference type="SAM" id="MobiDB-lite"/>
    </source>
</evidence>
<gene>
    <name evidence="4" type="ORF">SAMN04488564_102957</name>
</gene>
<dbReference type="STRING" id="84724.SAMN04488564_102957"/>
<dbReference type="OrthoDB" id="4336084at2"/>
<accession>A0A1I6DL17</accession>
<evidence type="ECO:0000259" key="3">
    <source>
        <dbReference type="SMART" id="SM00862"/>
    </source>
</evidence>
<dbReference type="GO" id="GO:0000160">
    <property type="term" value="P:phosphorelay signal transduction system"/>
    <property type="evidence" value="ECO:0007669"/>
    <property type="project" value="InterPro"/>
</dbReference>
<dbReference type="InterPro" id="IPR051677">
    <property type="entry name" value="AfsR-DnrI-RedD_regulator"/>
</dbReference>
<proteinExistence type="predicted"/>
<protein>
    <submittedName>
        <fullName evidence="4">Transcriptional regulatory protein, C terminal</fullName>
    </submittedName>
</protein>
<dbReference type="PANTHER" id="PTHR35807">
    <property type="entry name" value="TRANSCRIPTIONAL REGULATOR REDD-RELATED"/>
    <property type="match status" value="1"/>
</dbReference>
<evidence type="ECO:0000256" key="1">
    <source>
        <dbReference type="ARBA" id="ARBA00023125"/>
    </source>
</evidence>
<dbReference type="EMBL" id="FOYL01000002">
    <property type="protein sequence ID" value="SFR06134.1"/>
    <property type="molecule type" value="Genomic_DNA"/>
</dbReference>
<feature type="domain" description="OmpR/PhoB-type" evidence="3">
    <location>
        <begin position="17"/>
        <end position="90"/>
    </location>
</feature>
<evidence type="ECO:0000313" key="4">
    <source>
        <dbReference type="EMBL" id="SFR06134.1"/>
    </source>
</evidence>
<sequence>MTVEIALLGEVSARVDGHPVELGHARQRCVPAALAIDVGKVVTVRQLTEHVWGADPPQRSRATLHSYLSRLRHAFADAVTLAGGPSGHVLVADESPVDLARFRKLRDKATSARSSCTGRRTTTTAPPTR</sequence>
<dbReference type="InterPro" id="IPR036388">
    <property type="entry name" value="WH-like_DNA-bd_sf"/>
</dbReference>